<evidence type="ECO:0000259" key="11">
    <source>
        <dbReference type="Pfam" id="PF00724"/>
    </source>
</evidence>
<name>A0A3C1KRS9_9GAMM</name>
<evidence type="ECO:0000256" key="5">
    <source>
        <dbReference type="ARBA" id="ARBA00022643"/>
    </source>
</evidence>
<dbReference type="PANTHER" id="PTHR42917">
    <property type="entry name" value="2,4-DIENOYL-COA REDUCTASE"/>
    <property type="match status" value="1"/>
</dbReference>
<sequence>MSTSQYPTLLSPARIGALELKNRMIVTAMGVNFAESDGSAGERLIAYHEEQARGGVGLVITGATGVALPVGRVQRWQVGISEDRFLPGLEKLVNAVHRHGAKAAVQLHHGGLVAGDSARDGHPLWAPAMPTPVKDADFLSYFLPEELAKMSAGMSSPPQIKVLEQADIALVVQQFAEGARRAKQAGFDGIEIHGGHGYILSSFISPKTNTRTDAYGGSVENRARLLLEVIHAVRAEVGAEFALWVKLDSREVGKQGGITLEDAKLTAQLVEQAGADAITVSAYHETAYGKLHSESNIPQIPGANLPATAALRQVVKIPLIASGRIELDVGEAELQKGTFDFLGLGRKLLADPELPNKLAAGDIAAIRPCVYCITCASAIYTGDSTRCAVNAEIGVEHLRIARPRSSAPLHIAIVGGGPAGMEAARLLARDQHKVTLLERGPRLGGTLQFASLAYQPNQRFLNWLRREVSQADVDLRLNTEATPELLRSLGADAVIVATGAKRDLPEIPGNEQHHVFSGDDMRKLILGESSARLKSRTSGLTRMATRIGAATGLSANLDLVRKLTHAWMPLGKHIVIIGGELVGVELAEFLLERGRVVTVVDEAPRFGAGLPIVRRMRLLAELREHGAALQSSATNIRIEADAVTFEDAAGNAQRVKAQQVIVAKGASGDSSVAQLLRKHGFAVHEAGDCTGVGYIEGAIRNAQSVVDAINGGQSPAEAATSSDGTSGAQATG</sequence>
<comment type="cofactor">
    <cofactor evidence="2">
        <name>[4Fe-4S] cluster</name>
        <dbReference type="ChEBI" id="CHEBI:49883"/>
    </cofactor>
</comment>
<dbReference type="Gene3D" id="3.20.20.70">
    <property type="entry name" value="Aldolase class I"/>
    <property type="match status" value="1"/>
</dbReference>
<keyword evidence="9" id="KW-0411">Iron-sulfur</keyword>
<dbReference type="AlphaFoldDB" id="A0A3C1KRS9"/>
<comment type="similarity">
    <text evidence="3">In the N-terminal section; belongs to the NADH:flavin oxidoreductase/NADH oxidase family.</text>
</comment>
<evidence type="ECO:0000256" key="8">
    <source>
        <dbReference type="ARBA" id="ARBA00023004"/>
    </source>
</evidence>
<accession>A0A3C1KRS9</accession>
<evidence type="ECO:0000256" key="3">
    <source>
        <dbReference type="ARBA" id="ARBA00011048"/>
    </source>
</evidence>
<dbReference type="GO" id="GO:0016491">
    <property type="term" value="F:oxidoreductase activity"/>
    <property type="evidence" value="ECO:0007669"/>
    <property type="project" value="UniProtKB-KW"/>
</dbReference>
<comment type="cofactor">
    <cofactor evidence="1">
        <name>FMN</name>
        <dbReference type="ChEBI" id="CHEBI:58210"/>
    </cofactor>
</comment>
<evidence type="ECO:0000256" key="6">
    <source>
        <dbReference type="ARBA" id="ARBA00022723"/>
    </source>
</evidence>
<feature type="region of interest" description="Disordered" evidence="10">
    <location>
        <begin position="712"/>
        <end position="732"/>
    </location>
</feature>
<dbReference type="InterPro" id="IPR036188">
    <property type="entry name" value="FAD/NAD-bd_sf"/>
</dbReference>
<keyword evidence="6" id="KW-0479">Metal-binding</keyword>
<dbReference type="Proteomes" id="UP000259273">
    <property type="component" value="Unassembled WGS sequence"/>
</dbReference>
<dbReference type="Gene3D" id="3.40.50.720">
    <property type="entry name" value="NAD(P)-binding Rossmann-like Domain"/>
    <property type="match status" value="1"/>
</dbReference>
<evidence type="ECO:0000256" key="4">
    <source>
        <dbReference type="ARBA" id="ARBA00022630"/>
    </source>
</evidence>
<evidence type="ECO:0000256" key="10">
    <source>
        <dbReference type="SAM" id="MobiDB-lite"/>
    </source>
</evidence>
<keyword evidence="5" id="KW-0288">FMN</keyword>
<dbReference type="PRINTS" id="PR00411">
    <property type="entry name" value="PNDRDTASEI"/>
</dbReference>
<evidence type="ECO:0000313" key="13">
    <source>
        <dbReference type="EMBL" id="HAN29367.1"/>
    </source>
</evidence>
<dbReference type="PRINTS" id="PR00368">
    <property type="entry name" value="FADPNR"/>
</dbReference>
<evidence type="ECO:0000259" key="12">
    <source>
        <dbReference type="Pfam" id="PF07992"/>
    </source>
</evidence>
<proteinExistence type="inferred from homology"/>
<dbReference type="GO" id="GO:0046872">
    <property type="term" value="F:metal ion binding"/>
    <property type="evidence" value="ECO:0007669"/>
    <property type="project" value="UniProtKB-KW"/>
</dbReference>
<dbReference type="Gene3D" id="3.50.50.60">
    <property type="entry name" value="FAD/NAD(P)-binding domain"/>
    <property type="match status" value="1"/>
</dbReference>
<dbReference type="EMBL" id="DMND01000226">
    <property type="protein sequence ID" value="HAN29367.1"/>
    <property type="molecule type" value="Genomic_DNA"/>
</dbReference>
<reference evidence="13 14" key="1">
    <citation type="journal article" date="2018" name="Nat. Biotechnol.">
        <title>A standardized bacterial taxonomy based on genome phylogeny substantially revises the tree of life.</title>
        <authorList>
            <person name="Parks D.H."/>
            <person name="Chuvochina M."/>
            <person name="Waite D.W."/>
            <person name="Rinke C."/>
            <person name="Skarshewski A."/>
            <person name="Chaumeil P.A."/>
            <person name="Hugenholtz P."/>
        </authorList>
    </citation>
    <scope>NUCLEOTIDE SEQUENCE [LARGE SCALE GENOMIC DNA]</scope>
    <source>
        <strain evidence="13">UBA9158</strain>
    </source>
</reference>
<organism evidence="13 14">
    <name type="scientific">Haliea salexigens</name>
    <dbReference type="NCBI Taxonomy" id="287487"/>
    <lineage>
        <taxon>Bacteria</taxon>
        <taxon>Pseudomonadati</taxon>
        <taxon>Pseudomonadota</taxon>
        <taxon>Gammaproteobacteria</taxon>
        <taxon>Cellvibrionales</taxon>
        <taxon>Halieaceae</taxon>
        <taxon>Haliea</taxon>
    </lineage>
</organism>
<dbReference type="Pfam" id="PF07992">
    <property type="entry name" value="Pyr_redox_2"/>
    <property type="match status" value="1"/>
</dbReference>
<protein>
    <submittedName>
        <fullName evidence="13">NADH:flavin oxidoreductase</fullName>
    </submittedName>
</protein>
<evidence type="ECO:0000313" key="14">
    <source>
        <dbReference type="Proteomes" id="UP000259273"/>
    </source>
</evidence>
<evidence type="ECO:0000256" key="1">
    <source>
        <dbReference type="ARBA" id="ARBA00001917"/>
    </source>
</evidence>
<evidence type="ECO:0000256" key="7">
    <source>
        <dbReference type="ARBA" id="ARBA00023002"/>
    </source>
</evidence>
<dbReference type="InterPro" id="IPR013785">
    <property type="entry name" value="Aldolase_TIM"/>
</dbReference>
<dbReference type="InterPro" id="IPR051793">
    <property type="entry name" value="NADH:flavin_oxidoreductase"/>
</dbReference>
<keyword evidence="4" id="KW-0285">Flavoprotein</keyword>
<feature type="domain" description="FAD/NAD(P)-binding" evidence="12">
    <location>
        <begin position="410"/>
        <end position="686"/>
    </location>
</feature>
<dbReference type="GO" id="GO:0010181">
    <property type="term" value="F:FMN binding"/>
    <property type="evidence" value="ECO:0007669"/>
    <property type="project" value="InterPro"/>
</dbReference>
<dbReference type="SUPFAM" id="SSF51395">
    <property type="entry name" value="FMN-linked oxidoreductases"/>
    <property type="match status" value="1"/>
</dbReference>
<dbReference type="CDD" id="cd02803">
    <property type="entry name" value="OYE_like_FMN_family"/>
    <property type="match status" value="1"/>
</dbReference>
<feature type="compositionally biased region" description="Polar residues" evidence="10">
    <location>
        <begin position="719"/>
        <end position="732"/>
    </location>
</feature>
<evidence type="ECO:0000256" key="2">
    <source>
        <dbReference type="ARBA" id="ARBA00001966"/>
    </source>
</evidence>
<dbReference type="Pfam" id="PF00724">
    <property type="entry name" value="Oxidored_FMN"/>
    <property type="match status" value="1"/>
</dbReference>
<evidence type="ECO:0000256" key="9">
    <source>
        <dbReference type="ARBA" id="ARBA00023014"/>
    </source>
</evidence>
<dbReference type="PANTHER" id="PTHR42917:SF2">
    <property type="entry name" value="2,4-DIENOYL-COA REDUCTASE [(2E)-ENOYL-COA-PRODUCING]"/>
    <property type="match status" value="1"/>
</dbReference>
<comment type="caution">
    <text evidence="13">The sequence shown here is derived from an EMBL/GenBank/DDBJ whole genome shotgun (WGS) entry which is preliminary data.</text>
</comment>
<dbReference type="GO" id="GO:0051536">
    <property type="term" value="F:iron-sulfur cluster binding"/>
    <property type="evidence" value="ECO:0007669"/>
    <property type="project" value="UniProtKB-KW"/>
</dbReference>
<keyword evidence="7" id="KW-0560">Oxidoreductase</keyword>
<dbReference type="InterPro" id="IPR001155">
    <property type="entry name" value="OxRdtase_FMN_N"/>
</dbReference>
<dbReference type="STRING" id="1121937.GCA_000423125_00943"/>
<gene>
    <name evidence="13" type="ORF">DCP75_16915</name>
</gene>
<feature type="domain" description="NADH:flavin oxidoreductase/NADH oxidase N-terminal" evidence="11">
    <location>
        <begin position="9"/>
        <end position="361"/>
    </location>
</feature>
<dbReference type="InterPro" id="IPR023753">
    <property type="entry name" value="FAD/NAD-binding_dom"/>
</dbReference>
<dbReference type="SUPFAM" id="SSF51905">
    <property type="entry name" value="FAD/NAD(P)-binding domain"/>
    <property type="match status" value="1"/>
</dbReference>
<keyword evidence="8" id="KW-0408">Iron</keyword>